<evidence type="ECO:0000259" key="9">
    <source>
        <dbReference type="Pfam" id="PF02687"/>
    </source>
</evidence>
<dbReference type="Pfam" id="PF02687">
    <property type="entry name" value="FtsX"/>
    <property type="match status" value="2"/>
</dbReference>
<accession>A0AAU2VUG9</accession>
<dbReference type="AlphaFoldDB" id="A0AAU2VUG9"/>
<keyword evidence="5 8" id="KW-0472">Membrane</keyword>
<feature type="transmembrane region" description="Helical" evidence="8">
    <location>
        <begin position="314"/>
        <end position="336"/>
    </location>
</feature>
<feature type="transmembrane region" description="Helical" evidence="8">
    <location>
        <begin position="805"/>
        <end position="827"/>
    </location>
</feature>
<evidence type="ECO:0000256" key="3">
    <source>
        <dbReference type="ARBA" id="ARBA00022692"/>
    </source>
</evidence>
<feature type="domain" description="ABC3 transporter permease C-terminal" evidence="9">
    <location>
        <begin position="272"/>
        <end position="390"/>
    </location>
</feature>
<feature type="transmembrane region" description="Helical" evidence="8">
    <location>
        <begin position="717"/>
        <end position="739"/>
    </location>
</feature>
<evidence type="ECO:0000313" key="10">
    <source>
        <dbReference type="EMBL" id="WTW70608.1"/>
    </source>
</evidence>
<feature type="domain" description="ABC3 transporter permease C-terminal" evidence="9">
    <location>
        <begin position="719"/>
        <end position="835"/>
    </location>
</feature>
<dbReference type="InterPro" id="IPR036188">
    <property type="entry name" value="FAD/NAD-bd_sf"/>
</dbReference>
<protein>
    <submittedName>
        <fullName evidence="10">ABC transporter permease</fullName>
    </submittedName>
</protein>
<evidence type="ECO:0000256" key="7">
    <source>
        <dbReference type="SAM" id="MobiDB-lite"/>
    </source>
</evidence>
<evidence type="ECO:0000256" key="8">
    <source>
        <dbReference type="SAM" id="Phobius"/>
    </source>
</evidence>
<dbReference type="PANTHER" id="PTHR30572">
    <property type="entry name" value="MEMBRANE COMPONENT OF TRANSPORTER-RELATED"/>
    <property type="match status" value="1"/>
</dbReference>
<dbReference type="EMBL" id="CP108313">
    <property type="protein sequence ID" value="WTW70608.1"/>
    <property type="molecule type" value="Genomic_DNA"/>
</dbReference>
<evidence type="ECO:0000256" key="2">
    <source>
        <dbReference type="ARBA" id="ARBA00022475"/>
    </source>
</evidence>
<comment type="subcellular location">
    <subcellularLocation>
        <location evidence="1">Cell membrane</location>
        <topology evidence="1">Multi-pass membrane protein</topology>
    </subcellularLocation>
</comment>
<dbReference type="InterPro" id="IPR050250">
    <property type="entry name" value="Macrolide_Exporter_MacB"/>
</dbReference>
<reference evidence="10" key="1">
    <citation type="submission" date="2022-10" db="EMBL/GenBank/DDBJ databases">
        <title>The complete genomes of actinobacterial strains from the NBC collection.</title>
        <authorList>
            <person name="Joergensen T.S."/>
            <person name="Alvarez Arevalo M."/>
            <person name="Sterndorff E.B."/>
            <person name="Faurdal D."/>
            <person name="Vuksanovic O."/>
            <person name="Mourched A.-S."/>
            <person name="Charusanti P."/>
            <person name="Shaw S."/>
            <person name="Blin K."/>
            <person name="Weber T."/>
        </authorList>
    </citation>
    <scope>NUCLEOTIDE SEQUENCE</scope>
    <source>
        <strain evidence="10">NBC_00008</strain>
    </source>
</reference>
<gene>
    <name evidence="10" type="ORF">OG398_21245</name>
</gene>
<keyword evidence="2" id="KW-1003">Cell membrane</keyword>
<evidence type="ECO:0000256" key="1">
    <source>
        <dbReference type="ARBA" id="ARBA00004651"/>
    </source>
</evidence>
<sequence>MLSLVLRGIRTRWVTFAGSFVALALGVGIVAATGLALAATFDAPHQGPERFAAAPVLVRGEDRLRVDTPIGVRTRPLTDPRPVPAELAAELAGLGRTELDRTFPVTLGTARPAGDGEKAVGHPWPVAAAAPYRLVSGRAPAASGEVVVTAADGSAPDTDPETGDRITVATPAGSGTRTVVGTVRPAHGPTGFETAVFFTEAEAARISPDIDAVVVHADPGAVRATVHRAAGKGSGTGSGMAVLTGDERRRADPDPDRDAEALVSVNALLGTAAGITAFVSVFVIASTFSYGVAQRRREFGLLRTAGATPGQVRRLVYAEALLVGVLASAAGCRLGLSGAPRLASWMAGEGMAPRWFAIGDQAWPLHTAFWTGLVVALAGAVTAAHRAGRTGPVEALRESSVDSGSMPLSRILLGTAVLLTGAVLVAVALVQDPGGLLKRKTYLTQPMLLIVGFALFAPVLVRPAIRSLTWLPARLPGAAGLLTRENACAGLRRTAAVAAPVLVTVALAASLMGTTATIDAAGAAEARTQATGDFTATADGGAVSARFVERARRIPGAAVSASRSTSLTVLEEGVALVSSEARAVDPADAAAVSELPVVAGRFADLDDGGIVVNEEWLTTTVGERVGVWLGDGRKVTLRVVAVLATGTGGNGVYVTPRNAARAAIDRVDVGVRAGAERSAVAERLYAAGRATGTEVLTTAQWVRAAHPATGGSTRTGLLMILAIALLYTGIALANTQVMATSDRVRELAVLRLAGATKAQVLRLVGVEALAVVAVGAALGALVAALNLLGVRTALGLLGVGSGVVVPWGAIGLVVGVSAALAVVFAVLPASLALRTRPVELAGTRE</sequence>
<dbReference type="SUPFAM" id="SSF51905">
    <property type="entry name" value="FAD/NAD(P)-binding domain"/>
    <property type="match status" value="1"/>
</dbReference>
<feature type="transmembrane region" description="Helical" evidence="8">
    <location>
        <begin position="494"/>
        <end position="513"/>
    </location>
</feature>
<dbReference type="InterPro" id="IPR003838">
    <property type="entry name" value="ABC3_permease_C"/>
</dbReference>
<evidence type="ECO:0000256" key="5">
    <source>
        <dbReference type="ARBA" id="ARBA00023136"/>
    </source>
</evidence>
<comment type="similarity">
    <text evidence="6">Belongs to the ABC-4 integral membrane protein family.</text>
</comment>
<feature type="transmembrane region" description="Helical" evidence="8">
    <location>
        <begin position="760"/>
        <end position="785"/>
    </location>
</feature>
<feature type="transmembrane region" description="Helical" evidence="8">
    <location>
        <begin position="267"/>
        <end position="293"/>
    </location>
</feature>
<feature type="transmembrane region" description="Helical" evidence="8">
    <location>
        <begin position="442"/>
        <end position="461"/>
    </location>
</feature>
<feature type="region of interest" description="Disordered" evidence="7">
    <location>
        <begin position="151"/>
        <end position="178"/>
    </location>
</feature>
<dbReference type="GO" id="GO:0005886">
    <property type="term" value="C:plasma membrane"/>
    <property type="evidence" value="ECO:0007669"/>
    <property type="project" value="UniProtKB-SubCell"/>
</dbReference>
<dbReference type="PANTHER" id="PTHR30572:SF4">
    <property type="entry name" value="ABC TRANSPORTER PERMEASE YTRF"/>
    <property type="match status" value="1"/>
</dbReference>
<evidence type="ECO:0000256" key="4">
    <source>
        <dbReference type="ARBA" id="ARBA00022989"/>
    </source>
</evidence>
<organism evidence="10">
    <name type="scientific">Streptomyces sp. NBC_00008</name>
    <dbReference type="NCBI Taxonomy" id="2903610"/>
    <lineage>
        <taxon>Bacteria</taxon>
        <taxon>Bacillati</taxon>
        <taxon>Actinomycetota</taxon>
        <taxon>Actinomycetes</taxon>
        <taxon>Kitasatosporales</taxon>
        <taxon>Streptomycetaceae</taxon>
        <taxon>Streptomyces</taxon>
    </lineage>
</organism>
<dbReference type="GO" id="GO:0022857">
    <property type="term" value="F:transmembrane transporter activity"/>
    <property type="evidence" value="ECO:0007669"/>
    <property type="project" value="TreeGrafter"/>
</dbReference>
<keyword evidence="3 8" id="KW-0812">Transmembrane</keyword>
<name>A0AAU2VUG9_9ACTN</name>
<evidence type="ECO:0000256" key="6">
    <source>
        <dbReference type="ARBA" id="ARBA00038076"/>
    </source>
</evidence>
<keyword evidence="4 8" id="KW-1133">Transmembrane helix</keyword>
<proteinExistence type="inferred from homology"/>
<feature type="transmembrane region" description="Helical" evidence="8">
    <location>
        <begin position="368"/>
        <end position="387"/>
    </location>
</feature>
<feature type="transmembrane region" description="Helical" evidence="8">
    <location>
        <begin position="408"/>
        <end position="430"/>
    </location>
</feature>